<evidence type="ECO:0000256" key="3">
    <source>
        <dbReference type="ARBA" id="ARBA00022525"/>
    </source>
</evidence>
<keyword evidence="3" id="KW-0964">Secreted</keyword>
<dbReference type="SMART" id="SM00043">
    <property type="entry name" value="CY"/>
    <property type="match status" value="3"/>
</dbReference>
<proteinExistence type="predicted"/>
<evidence type="ECO:0000256" key="10">
    <source>
        <dbReference type="ARBA" id="ARBA00023180"/>
    </source>
</evidence>
<evidence type="ECO:0000256" key="2">
    <source>
        <dbReference type="ARBA" id="ARBA00022429"/>
    </source>
</evidence>
<dbReference type="Pfam" id="PF00031">
    <property type="entry name" value="Cystatin"/>
    <property type="match status" value="3"/>
</dbReference>
<dbReference type="InterPro" id="IPR027358">
    <property type="entry name" value="Kininogen-type_cystatin_dom"/>
</dbReference>
<dbReference type="RefSeq" id="XP_072852360.1">
    <property type="nucleotide sequence ID" value="XM_072996259.1"/>
</dbReference>
<dbReference type="Gene3D" id="3.10.450.10">
    <property type="match status" value="3"/>
</dbReference>
<dbReference type="InterPro" id="IPR046350">
    <property type="entry name" value="Cystatin_sf"/>
</dbReference>
<evidence type="ECO:0000256" key="8">
    <source>
        <dbReference type="ARBA" id="ARBA00022858"/>
    </source>
</evidence>
<keyword evidence="13" id="KW-1185">Reference proteome</keyword>
<name>A0ABM5G3X4_9SAUR</name>
<evidence type="ECO:0000256" key="11">
    <source>
        <dbReference type="SAM" id="SignalP"/>
    </source>
</evidence>
<feature type="domain" description="Cystatin kininogen-type" evidence="12">
    <location>
        <begin position="264"/>
        <end position="367"/>
    </location>
</feature>
<evidence type="ECO:0000256" key="1">
    <source>
        <dbReference type="ARBA" id="ARBA00004239"/>
    </source>
</evidence>
<evidence type="ECO:0000313" key="14">
    <source>
        <dbReference type="RefSeq" id="XP_072852360.1"/>
    </source>
</evidence>
<dbReference type="InterPro" id="IPR018073">
    <property type="entry name" value="Prot_inh_cystat_CS"/>
</dbReference>
<dbReference type="InterPro" id="IPR050735">
    <property type="entry name" value="Kininogen_Fetuin_HRG"/>
</dbReference>
<evidence type="ECO:0000256" key="4">
    <source>
        <dbReference type="ARBA" id="ARBA00022690"/>
    </source>
</evidence>
<organism evidence="13 14">
    <name type="scientific">Pogona vitticeps</name>
    <name type="common">central bearded dragon</name>
    <dbReference type="NCBI Taxonomy" id="103695"/>
    <lineage>
        <taxon>Eukaryota</taxon>
        <taxon>Metazoa</taxon>
        <taxon>Chordata</taxon>
        <taxon>Craniata</taxon>
        <taxon>Vertebrata</taxon>
        <taxon>Euteleostomi</taxon>
        <taxon>Lepidosauria</taxon>
        <taxon>Squamata</taxon>
        <taxon>Bifurcata</taxon>
        <taxon>Unidentata</taxon>
        <taxon>Episquamata</taxon>
        <taxon>Toxicofera</taxon>
        <taxon>Iguania</taxon>
        <taxon>Acrodonta</taxon>
        <taxon>Agamidae</taxon>
        <taxon>Amphibolurinae</taxon>
        <taxon>Pogona</taxon>
    </lineage>
</organism>
<gene>
    <name evidence="14" type="primary">KNG1</name>
</gene>
<dbReference type="CDD" id="cd00042">
    <property type="entry name" value="CY"/>
    <property type="match status" value="3"/>
</dbReference>
<reference evidence="14" key="1">
    <citation type="submission" date="2025-08" db="UniProtKB">
        <authorList>
            <consortium name="RefSeq"/>
        </authorList>
    </citation>
    <scope>IDENTIFICATION</scope>
</reference>
<dbReference type="PANTHER" id="PTHR13814">
    <property type="entry name" value="FETUIN"/>
    <property type="match status" value="1"/>
</dbReference>
<evidence type="ECO:0000313" key="13">
    <source>
        <dbReference type="Proteomes" id="UP001652642"/>
    </source>
</evidence>
<evidence type="ECO:0000256" key="7">
    <source>
        <dbReference type="ARBA" id="ARBA00022737"/>
    </source>
</evidence>
<evidence type="ECO:0000256" key="6">
    <source>
        <dbReference type="ARBA" id="ARBA00022729"/>
    </source>
</evidence>
<keyword evidence="4" id="KW-0646">Protease inhibitor</keyword>
<feature type="chain" id="PRO_5045900517" evidence="11">
    <location>
        <begin position="17"/>
        <end position="528"/>
    </location>
</feature>
<comment type="subcellular location">
    <subcellularLocation>
        <location evidence="1">Secreted</location>
        <location evidence="1">Extracellular space</location>
    </subcellularLocation>
</comment>
<feature type="domain" description="Cystatin kininogen-type" evidence="12">
    <location>
        <begin position="149"/>
        <end position="251"/>
    </location>
</feature>
<dbReference type="PROSITE" id="PS00287">
    <property type="entry name" value="CYSTATIN"/>
    <property type="match status" value="2"/>
</dbReference>
<keyword evidence="9" id="KW-1015">Disulfide bond</keyword>
<feature type="signal peptide" evidence="11">
    <location>
        <begin position="1"/>
        <end position="16"/>
    </location>
</feature>
<dbReference type="InterPro" id="IPR000010">
    <property type="entry name" value="Cystatin_dom"/>
</dbReference>
<sequence length="528" mass="57974">MELLILLLLSLSGCQAVPLEGEAADCDDPEVFQAVDLALQAHNGDQKHGNLFALSVILEANRTAGPGKNFFVKYRLRETACAVDRSVSWKNCEFLETSEGDTGECEAEIHFDDTINFSNIEQRCKITPAPGKVTQSFSGCLGCWHNMDTQSTELVPIVKYTVGQFNNQSEKQSLFDIREITKAQRQVVAGWNYKFEYSIKETNCSKDKFSDLTPECKLIPAGGEGTCTVEAYVDIRNTLVRADQNCKLAVEHSICAGCPTSIATDSEILKEPLDAALEKYNSESSNDFYYKVVSVTKATSQVVAGIMYRIEFNIKKTDCSKADFPKLSDGCSAIEESVPLTCTASVYMKAWKHEVAAKVTCEPPNRTILLRRPPGFTPFRKANMNLKRPSTESEHRTGDELNLALGELQEDVKEQEDDIATISPNKDLLLDLPSSPDSSQSLLSLFDTVPDLPEPKCPGKPWKPIVTPAVPIDEPGDFDLKDLLPLPGEESTVGPHETVPLVTEKTSEDADLAGGLSFGDFDLAHALS</sequence>
<dbReference type="GeneID" id="110069870"/>
<dbReference type="PROSITE" id="PS51647">
    <property type="entry name" value="CYSTATIN_KININOGEN"/>
    <property type="match status" value="3"/>
</dbReference>
<keyword evidence="2" id="KW-0840">Vasodilator</keyword>
<keyword evidence="8" id="KW-0838">Vasoactive</keyword>
<evidence type="ECO:0000256" key="9">
    <source>
        <dbReference type="ARBA" id="ARBA00023157"/>
    </source>
</evidence>
<keyword evidence="6 11" id="KW-0732">Signal</keyword>
<dbReference type="Proteomes" id="UP001652642">
    <property type="component" value="Chromosome 3"/>
</dbReference>
<evidence type="ECO:0000259" key="12">
    <source>
        <dbReference type="PROSITE" id="PS51647"/>
    </source>
</evidence>
<protein>
    <submittedName>
        <fullName evidence="14">Kininogen-1 isoform X2</fullName>
    </submittedName>
</protein>
<dbReference type="SUPFAM" id="SSF54403">
    <property type="entry name" value="Cystatin/monellin"/>
    <property type="match status" value="3"/>
</dbReference>
<keyword evidence="5" id="KW-0789">Thiol protease inhibitor</keyword>
<evidence type="ECO:0000256" key="5">
    <source>
        <dbReference type="ARBA" id="ARBA00022704"/>
    </source>
</evidence>
<accession>A0ABM5G3X4</accession>
<keyword evidence="7" id="KW-0677">Repeat</keyword>
<feature type="domain" description="Cystatin kininogen-type" evidence="12">
    <location>
        <begin position="26"/>
        <end position="130"/>
    </location>
</feature>
<dbReference type="PANTHER" id="PTHR13814:SF12">
    <property type="entry name" value="KININOGEN-1"/>
    <property type="match status" value="1"/>
</dbReference>
<keyword evidence="10" id="KW-0325">Glycoprotein</keyword>